<proteinExistence type="predicted"/>
<name>A0A6A5Y072_9PLEO</name>
<organism evidence="1 2">
    <name type="scientific">Aaosphaeria arxii CBS 175.79</name>
    <dbReference type="NCBI Taxonomy" id="1450172"/>
    <lineage>
        <taxon>Eukaryota</taxon>
        <taxon>Fungi</taxon>
        <taxon>Dikarya</taxon>
        <taxon>Ascomycota</taxon>
        <taxon>Pezizomycotina</taxon>
        <taxon>Dothideomycetes</taxon>
        <taxon>Pleosporomycetidae</taxon>
        <taxon>Pleosporales</taxon>
        <taxon>Pleosporales incertae sedis</taxon>
        <taxon>Aaosphaeria</taxon>
    </lineage>
</organism>
<dbReference type="Proteomes" id="UP000799778">
    <property type="component" value="Unassembled WGS sequence"/>
</dbReference>
<protein>
    <submittedName>
        <fullName evidence="1">Uncharacterized protein</fullName>
    </submittedName>
</protein>
<sequence length="87" mass="10395">MYLFIYNTVRMCMYIARESRQLVSVRCQAKTSLSVQKTKNVFSISKKEMQKNQSIHQPTQPIPTKARVFQRRRPMVNTRLQNCFPRQ</sequence>
<gene>
    <name evidence="1" type="ORF">BU24DRAFT_108648</name>
</gene>
<keyword evidence="2" id="KW-1185">Reference proteome</keyword>
<accession>A0A6A5Y072</accession>
<dbReference type="AlphaFoldDB" id="A0A6A5Y072"/>
<reference evidence="1" key="1">
    <citation type="journal article" date="2020" name="Stud. Mycol.">
        <title>101 Dothideomycetes genomes: a test case for predicting lifestyles and emergence of pathogens.</title>
        <authorList>
            <person name="Haridas S."/>
            <person name="Albert R."/>
            <person name="Binder M."/>
            <person name="Bloem J."/>
            <person name="Labutti K."/>
            <person name="Salamov A."/>
            <person name="Andreopoulos B."/>
            <person name="Baker S."/>
            <person name="Barry K."/>
            <person name="Bills G."/>
            <person name="Bluhm B."/>
            <person name="Cannon C."/>
            <person name="Castanera R."/>
            <person name="Culley D."/>
            <person name="Daum C."/>
            <person name="Ezra D."/>
            <person name="Gonzalez J."/>
            <person name="Henrissat B."/>
            <person name="Kuo A."/>
            <person name="Liang C."/>
            <person name="Lipzen A."/>
            <person name="Lutzoni F."/>
            <person name="Magnuson J."/>
            <person name="Mondo S."/>
            <person name="Nolan M."/>
            <person name="Ohm R."/>
            <person name="Pangilinan J."/>
            <person name="Park H.-J."/>
            <person name="Ramirez L."/>
            <person name="Alfaro M."/>
            <person name="Sun H."/>
            <person name="Tritt A."/>
            <person name="Yoshinaga Y."/>
            <person name="Zwiers L.-H."/>
            <person name="Turgeon B."/>
            <person name="Goodwin S."/>
            <person name="Spatafora J."/>
            <person name="Crous P."/>
            <person name="Grigoriev I."/>
        </authorList>
    </citation>
    <scope>NUCLEOTIDE SEQUENCE</scope>
    <source>
        <strain evidence="1">CBS 175.79</strain>
    </source>
</reference>
<dbReference type="GeneID" id="54278166"/>
<dbReference type="RefSeq" id="XP_033387267.1">
    <property type="nucleotide sequence ID" value="XM_033520769.1"/>
</dbReference>
<dbReference type="EMBL" id="ML978067">
    <property type="protein sequence ID" value="KAF2018928.1"/>
    <property type="molecule type" value="Genomic_DNA"/>
</dbReference>
<evidence type="ECO:0000313" key="1">
    <source>
        <dbReference type="EMBL" id="KAF2018928.1"/>
    </source>
</evidence>
<evidence type="ECO:0000313" key="2">
    <source>
        <dbReference type="Proteomes" id="UP000799778"/>
    </source>
</evidence>